<feature type="domain" description="Radical SAM core" evidence="10">
    <location>
        <begin position="14"/>
        <end position="290"/>
    </location>
</feature>
<dbReference type="EMBL" id="JRYR02000002">
    <property type="protein sequence ID" value="OHX64300.1"/>
    <property type="molecule type" value="Genomic_DNA"/>
</dbReference>
<dbReference type="GO" id="GO:0016491">
    <property type="term" value="F:oxidoreductase activity"/>
    <property type="evidence" value="ECO:0007669"/>
    <property type="project" value="UniProtKB-KW"/>
</dbReference>
<evidence type="ECO:0000256" key="2">
    <source>
        <dbReference type="ARBA" id="ARBA00009777"/>
    </source>
</evidence>
<organism evidence="11 12">
    <name type="scientific">Flammeovirga pacifica</name>
    <dbReference type="NCBI Taxonomy" id="915059"/>
    <lineage>
        <taxon>Bacteria</taxon>
        <taxon>Pseudomonadati</taxon>
        <taxon>Bacteroidota</taxon>
        <taxon>Cytophagia</taxon>
        <taxon>Cytophagales</taxon>
        <taxon>Flammeovirgaceae</taxon>
        <taxon>Flammeovirga</taxon>
    </lineage>
</organism>
<dbReference type="InterPro" id="IPR007197">
    <property type="entry name" value="rSAM"/>
</dbReference>
<dbReference type="CDD" id="cd01335">
    <property type="entry name" value="Radical_SAM"/>
    <property type="match status" value="1"/>
</dbReference>
<dbReference type="Pfam" id="PF13353">
    <property type="entry name" value="Fer4_12"/>
    <property type="match status" value="1"/>
</dbReference>
<dbReference type="GO" id="GO:0046872">
    <property type="term" value="F:metal ion binding"/>
    <property type="evidence" value="ECO:0007669"/>
    <property type="project" value="UniProtKB-KW"/>
</dbReference>
<dbReference type="PIRSF" id="PIRSF000371">
    <property type="entry name" value="PFL_act_enz"/>
    <property type="match status" value="1"/>
</dbReference>
<dbReference type="PANTHER" id="PTHR30352">
    <property type="entry name" value="PYRUVATE FORMATE-LYASE-ACTIVATING ENZYME"/>
    <property type="match status" value="1"/>
</dbReference>
<dbReference type="SUPFAM" id="SSF54862">
    <property type="entry name" value="4Fe-4S ferredoxins"/>
    <property type="match status" value="1"/>
</dbReference>
<keyword evidence="6" id="KW-0560">Oxidoreductase</keyword>
<dbReference type="RefSeq" id="WP_044220752.1">
    <property type="nucleotide sequence ID" value="NZ_JRYR02000002.1"/>
</dbReference>
<dbReference type="InterPro" id="IPR034457">
    <property type="entry name" value="Organic_radical-activating"/>
</dbReference>
<comment type="cofactor">
    <cofactor evidence="1">
        <name>[4Fe-4S] cluster</name>
        <dbReference type="ChEBI" id="CHEBI:49883"/>
    </cofactor>
</comment>
<dbReference type="PROSITE" id="PS51918">
    <property type="entry name" value="RADICAL_SAM"/>
    <property type="match status" value="1"/>
</dbReference>
<reference evidence="11 12" key="1">
    <citation type="journal article" date="2012" name="Int. J. Syst. Evol. Microbiol.">
        <title>Flammeovirga pacifica sp. nov., isolated from deep-sea sediment.</title>
        <authorList>
            <person name="Xu H."/>
            <person name="Fu Y."/>
            <person name="Yang N."/>
            <person name="Ding Z."/>
            <person name="Lai Q."/>
            <person name="Zeng R."/>
        </authorList>
    </citation>
    <scope>NUCLEOTIDE SEQUENCE [LARGE SCALE GENOMIC DNA]</scope>
    <source>
        <strain evidence="12">DSM 24597 / LMG 26175 / WPAGA1</strain>
    </source>
</reference>
<dbReference type="InterPro" id="IPR017896">
    <property type="entry name" value="4Fe4S_Fe-S-bd"/>
</dbReference>
<comment type="similarity">
    <text evidence="2">Belongs to the organic radical-activating enzymes family.</text>
</comment>
<evidence type="ECO:0000256" key="6">
    <source>
        <dbReference type="ARBA" id="ARBA00023002"/>
    </source>
</evidence>
<dbReference type="PANTHER" id="PTHR30352:SF4">
    <property type="entry name" value="PYRUVATE FORMATE-LYASE 2-ACTIVATING ENZYME"/>
    <property type="match status" value="1"/>
</dbReference>
<evidence type="ECO:0000256" key="4">
    <source>
        <dbReference type="ARBA" id="ARBA00022691"/>
    </source>
</evidence>
<dbReference type="NCBIfam" id="TIGR02494">
    <property type="entry name" value="PFLE_PFLC"/>
    <property type="match status" value="1"/>
</dbReference>
<keyword evidence="7" id="KW-0408">Iron</keyword>
<evidence type="ECO:0000313" key="12">
    <source>
        <dbReference type="Proteomes" id="UP000179797"/>
    </source>
</evidence>
<dbReference type="InterPro" id="IPR040074">
    <property type="entry name" value="BssD/PflA/YjjW"/>
</dbReference>
<evidence type="ECO:0000259" key="9">
    <source>
        <dbReference type="PROSITE" id="PS51379"/>
    </source>
</evidence>
<keyword evidence="12" id="KW-1185">Reference proteome</keyword>
<dbReference type="PROSITE" id="PS51379">
    <property type="entry name" value="4FE4S_FER_2"/>
    <property type="match status" value="2"/>
</dbReference>
<evidence type="ECO:0000259" key="10">
    <source>
        <dbReference type="PROSITE" id="PS51918"/>
    </source>
</evidence>
<dbReference type="SFLD" id="SFLDG01118">
    <property type="entry name" value="activating_enzymes__group_2"/>
    <property type="match status" value="1"/>
</dbReference>
<evidence type="ECO:0000256" key="5">
    <source>
        <dbReference type="ARBA" id="ARBA00022723"/>
    </source>
</evidence>
<dbReference type="AlphaFoldDB" id="A0A1S1YTF0"/>
<sequence>MNGIITKIQRLSLHDGPGIRSVIFMKGCNMRCKWCHNPETFHRNKEIERIENKCIQCKACIEVCDTNALNVNNGKVHFNVNKCNHCLKCSEECYSGAMHVVGEDMTKEKLFQTIEQDIPFFKSSNGGITFSGGEPLLQHQFIIDAVKYLKDKGLHITIESNFSISWNIIKRIIPFVDYWMIDLKLMDEDNHRMWTSIGNKKIINNILELDKEGVSYELRTTLVPSVNDNDKELSELKKFLKSLKNIKSHKLNPYHQLGEQKYRSLGWDYPLQNINEMSQEDIEVYSKILQ</sequence>
<dbReference type="PROSITE" id="PS01087">
    <property type="entry name" value="RADICAL_ACTIVATING"/>
    <property type="match status" value="1"/>
</dbReference>
<proteinExistence type="inferred from homology"/>
<evidence type="ECO:0008006" key="13">
    <source>
        <dbReference type="Google" id="ProtNLM"/>
    </source>
</evidence>
<evidence type="ECO:0000256" key="7">
    <source>
        <dbReference type="ARBA" id="ARBA00023004"/>
    </source>
</evidence>
<keyword evidence="3" id="KW-0004">4Fe-4S</keyword>
<feature type="domain" description="4Fe-4S ferredoxin-type" evidence="9">
    <location>
        <begin position="45"/>
        <end position="74"/>
    </location>
</feature>
<evidence type="ECO:0000256" key="3">
    <source>
        <dbReference type="ARBA" id="ARBA00022485"/>
    </source>
</evidence>
<protein>
    <recommendedName>
        <fullName evidence="13">Glycyl-radical enzyme activating protein</fullName>
    </recommendedName>
</protein>
<name>A0A1S1YTF0_FLAPC</name>
<dbReference type="Pfam" id="PF04055">
    <property type="entry name" value="Radical_SAM"/>
    <property type="match status" value="1"/>
</dbReference>
<dbReference type="Gene3D" id="3.20.20.70">
    <property type="entry name" value="Aldolase class I"/>
    <property type="match status" value="1"/>
</dbReference>
<dbReference type="InterPro" id="IPR012839">
    <property type="entry name" value="Organic_radical_activase"/>
</dbReference>
<gene>
    <name evidence="11" type="ORF">NH26_22145</name>
</gene>
<evidence type="ECO:0000313" key="11">
    <source>
        <dbReference type="EMBL" id="OHX64300.1"/>
    </source>
</evidence>
<evidence type="ECO:0000256" key="1">
    <source>
        <dbReference type="ARBA" id="ARBA00001966"/>
    </source>
</evidence>
<dbReference type="STRING" id="915059.NH26_22145"/>
<dbReference type="Proteomes" id="UP000179797">
    <property type="component" value="Unassembled WGS sequence"/>
</dbReference>
<dbReference type="InterPro" id="IPR058240">
    <property type="entry name" value="rSAM_sf"/>
</dbReference>
<comment type="caution">
    <text evidence="11">The sequence shown here is derived from an EMBL/GenBank/DDBJ whole genome shotgun (WGS) entry which is preliminary data.</text>
</comment>
<dbReference type="Pfam" id="PF00037">
    <property type="entry name" value="Fer4"/>
    <property type="match status" value="1"/>
</dbReference>
<dbReference type="GO" id="GO:0051539">
    <property type="term" value="F:4 iron, 4 sulfur cluster binding"/>
    <property type="evidence" value="ECO:0007669"/>
    <property type="project" value="UniProtKB-KW"/>
</dbReference>
<feature type="domain" description="4Fe-4S ferredoxin-type" evidence="9">
    <location>
        <begin position="75"/>
        <end position="103"/>
    </location>
</feature>
<dbReference type="InterPro" id="IPR001989">
    <property type="entry name" value="Radical_activat_CS"/>
</dbReference>
<keyword evidence="5" id="KW-0479">Metal-binding</keyword>
<keyword evidence="8" id="KW-0411">Iron-sulfur</keyword>
<dbReference type="OrthoDB" id="9782387at2"/>
<dbReference type="SFLD" id="SFLDG01066">
    <property type="entry name" value="organic_radical-activating_enz"/>
    <property type="match status" value="1"/>
</dbReference>
<keyword evidence="4" id="KW-0949">S-adenosyl-L-methionine</keyword>
<evidence type="ECO:0000256" key="8">
    <source>
        <dbReference type="ARBA" id="ARBA00023014"/>
    </source>
</evidence>
<dbReference type="SFLD" id="SFLDS00029">
    <property type="entry name" value="Radical_SAM"/>
    <property type="match status" value="1"/>
</dbReference>
<dbReference type="InterPro" id="IPR013785">
    <property type="entry name" value="Aldolase_TIM"/>
</dbReference>
<dbReference type="SUPFAM" id="SSF102114">
    <property type="entry name" value="Radical SAM enzymes"/>
    <property type="match status" value="1"/>
</dbReference>
<accession>A0A1S1YTF0</accession>